<proteinExistence type="predicted"/>
<protein>
    <submittedName>
        <fullName evidence="12">Cysteine biosynthesis protein CysZ</fullName>
    </submittedName>
</protein>
<evidence type="ECO:0000256" key="1">
    <source>
        <dbReference type="ARBA" id="ARBA00004141"/>
    </source>
</evidence>
<feature type="transmembrane region" description="Helical" evidence="11">
    <location>
        <begin position="209"/>
        <end position="241"/>
    </location>
</feature>
<dbReference type="EMBL" id="AYKF01000066">
    <property type="protein sequence ID" value="ROO32431.1"/>
    <property type="molecule type" value="Genomic_DNA"/>
</dbReference>
<sequence>MNPIAEFSSGPTYLLRGFALLRERSLRRYVVIPIVINILLIAAMVSLLGWGLDRWLDAWLAGLPDWLAWLEGVLWWVGIVLSTLAFCYVFTLLANLIASPFNGLLSGRVEELVTGRAPDSGMSLTREMADGVFGELRRLRWYAGKALSLGLVSLVLLFLPLVNLAIAPLWFAFGAFMLAFEYLDQPMGNRGMAFDAKIARLRAHRWRHLGFGSLVTLATAVPLANLVVMPAAVVGATLLYLETDSGEDAMINRAATSAPARRR</sequence>
<feature type="transmembrane region" description="Helical" evidence="11">
    <location>
        <begin position="29"/>
        <end position="52"/>
    </location>
</feature>
<dbReference type="PANTHER" id="PTHR37468">
    <property type="entry name" value="SULFATE TRANSPORTER CYSZ"/>
    <property type="match status" value="1"/>
</dbReference>
<dbReference type="GO" id="GO:0009675">
    <property type="term" value="F:high-affinity sulfate:proton symporter activity"/>
    <property type="evidence" value="ECO:0007669"/>
    <property type="project" value="TreeGrafter"/>
</dbReference>
<dbReference type="NCBIfam" id="NF003433">
    <property type="entry name" value="PRK04949.1"/>
    <property type="match status" value="1"/>
</dbReference>
<evidence type="ECO:0000256" key="8">
    <source>
        <dbReference type="ARBA" id="ARBA00023032"/>
    </source>
</evidence>
<evidence type="ECO:0000256" key="3">
    <source>
        <dbReference type="ARBA" id="ARBA00022475"/>
    </source>
</evidence>
<keyword evidence="2" id="KW-0813">Transport</keyword>
<dbReference type="InterPro" id="IPR050480">
    <property type="entry name" value="CysZ-like"/>
</dbReference>
<comment type="caution">
    <text evidence="12">The sequence shown here is derived from an EMBL/GenBank/DDBJ whole genome shotgun (WGS) entry which is preliminary data.</text>
</comment>
<dbReference type="OrthoDB" id="5292355at2"/>
<evidence type="ECO:0000256" key="6">
    <source>
        <dbReference type="ARBA" id="ARBA00022692"/>
    </source>
</evidence>
<keyword evidence="10" id="KW-0198">Cysteine biosynthesis</keyword>
<evidence type="ECO:0000313" key="12">
    <source>
        <dbReference type="EMBL" id="ROO32431.1"/>
    </source>
</evidence>
<keyword evidence="7 11" id="KW-1133">Transmembrane helix</keyword>
<dbReference type="AlphaFoldDB" id="A0A423Q1X2"/>
<evidence type="ECO:0000256" key="9">
    <source>
        <dbReference type="ARBA" id="ARBA00023136"/>
    </source>
</evidence>
<keyword evidence="9 11" id="KW-0472">Membrane</keyword>
<reference evidence="12 13" key="1">
    <citation type="submission" date="2013-10" db="EMBL/GenBank/DDBJ databases">
        <title>Salinisphaera halophila YIM 95161 Genome Sequencing.</title>
        <authorList>
            <person name="Lai Q."/>
            <person name="Li C."/>
            <person name="Shao Z."/>
        </authorList>
    </citation>
    <scope>NUCLEOTIDE SEQUENCE [LARGE SCALE GENOMIC DNA]</scope>
    <source>
        <strain evidence="12 13">YIM 95161</strain>
    </source>
</reference>
<feature type="transmembrane region" description="Helical" evidence="11">
    <location>
        <begin position="72"/>
        <end position="98"/>
    </location>
</feature>
<keyword evidence="3" id="KW-1003">Cell membrane</keyword>
<keyword evidence="8" id="KW-0764">Sulfate transport</keyword>
<name>A0A423Q1X2_9GAMM</name>
<dbReference type="Proteomes" id="UP000285123">
    <property type="component" value="Unassembled WGS sequence"/>
</dbReference>
<dbReference type="GO" id="GO:0000103">
    <property type="term" value="P:sulfate assimilation"/>
    <property type="evidence" value="ECO:0007669"/>
    <property type="project" value="TreeGrafter"/>
</dbReference>
<comment type="subcellular location">
    <subcellularLocation>
        <location evidence="1">Membrane</location>
        <topology evidence="1">Multi-pass membrane protein</topology>
    </subcellularLocation>
</comment>
<feature type="transmembrane region" description="Helical" evidence="11">
    <location>
        <begin position="142"/>
        <end position="159"/>
    </location>
</feature>
<dbReference type="RefSeq" id="WP_123590359.1">
    <property type="nucleotide sequence ID" value="NZ_AYKF01000066.1"/>
</dbReference>
<evidence type="ECO:0000256" key="7">
    <source>
        <dbReference type="ARBA" id="ARBA00022989"/>
    </source>
</evidence>
<keyword evidence="4" id="KW-0997">Cell inner membrane</keyword>
<accession>A0A423Q1X2</accession>
<dbReference type="PANTHER" id="PTHR37468:SF1">
    <property type="entry name" value="SULFATE TRANSPORTER CYSZ"/>
    <property type="match status" value="1"/>
</dbReference>
<dbReference type="InterPro" id="IPR059112">
    <property type="entry name" value="CysZ/EI24"/>
</dbReference>
<evidence type="ECO:0000256" key="10">
    <source>
        <dbReference type="ARBA" id="ARBA00023192"/>
    </source>
</evidence>
<evidence type="ECO:0000313" key="13">
    <source>
        <dbReference type="Proteomes" id="UP000285123"/>
    </source>
</evidence>
<dbReference type="GO" id="GO:0019344">
    <property type="term" value="P:cysteine biosynthetic process"/>
    <property type="evidence" value="ECO:0007669"/>
    <property type="project" value="UniProtKB-KW"/>
</dbReference>
<dbReference type="Pfam" id="PF07264">
    <property type="entry name" value="EI24"/>
    <property type="match status" value="1"/>
</dbReference>
<dbReference type="GO" id="GO:0005886">
    <property type="term" value="C:plasma membrane"/>
    <property type="evidence" value="ECO:0007669"/>
    <property type="project" value="TreeGrafter"/>
</dbReference>
<evidence type="ECO:0000256" key="11">
    <source>
        <dbReference type="SAM" id="Phobius"/>
    </source>
</evidence>
<organism evidence="12 13">
    <name type="scientific">Salinisphaera orenii YIM 95161</name>
    <dbReference type="NCBI Taxonomy" id="1051139"/>
    <lineage>
        <taxon>Bacteria</taxon>
        <taxon>Pseudomonadati</taxon>
        <taxon>Pseudomonadota</taxon>
        <taxon>Gammaproteobacteria</taxon>
        <taxon>Salinisphaerales</taxon>
        <taxon>Salinisphaeraceae</taxon>
        <taxon>Salinisphaera</taxon>
    </lineage>
</organism>
<evidence type="ECO:0000256" key="2">
    <source>
        <dbReference type="ARBA" id="ARBA00022448"/>
    </source>
</evidence>
<keyword evidence="5" id="KW-0028">Amino-acid biosynthesis</keyword>
<evidence type="ECO:0000256" key="5">
    <source>
        <dbReference type="ARBA" id="ARBA00022605"/>
    </source>
</evidence>
<evidence type="ECO:0000256" key="4">
    <source>
        <dbReference type="ARBA" id="ARBA00022519"/>
    </source>
</evidence>
<keyword evidence="6 11" id="KW-0812">Transmembrane</keyword>
<gene>
    <name evidence="12" type="ORF">SAHL_05315</name>
</gene>